<proteinExistence type="predicted"/>
<evidence type="ECO:0000313" key="10">
    <source>
        <dbReference type="EMBL" id="CAG6697984.1"/>
    </source>
</evidence>
<accession>A0A8D8XK67</accession>
<reference evidence="10" key="1">
    <citation type="submission" date="2021-05" db="EMBL/GenBank/DDBJ databases">
        <authorList>
            <person name="Alioto T."/>
            <person name="Alioto T."/>
            <person name="Gomez Garrido J."/>
        </authorList>
    </citation>
    <scope>NUCLEOTIDE SEQUENCE</scope>
</reference>
<evidence type="ECO:0000256" key="6">
    <source>
        <dbReference type="ARBA" id="ARBA00022989"/>
    </source>
</evidence>
<keyword evidence="2" id="KW-1003">Cell membrane</keyword>
<evidence type="ECO:0000256" key="5">
    <source>
        <dbReference type="ARBA" id="ARBA00022725"/>
    </source>
</evidence>
<dbReference type="PANTHER" id="PTHR21137:SF35">
    <property type="entry name" value="ODORANT RECEPTOR 19A-RELATED"/>
    <property type="match status" value="1"/>
</dbReference>
<dbReference type="EMBL" id="HBUF01335636">
    <property type="protein sequence ID" value="CAG6697984.1"/>
    <property type="molecule type" value="Transcribed_RNA"/>
</dbReference>
<evidence type="ECO:0000256" key="3">
    <source>
        <dbReference type="ARBA" id="ARBA00022606"/>
    </source>
</evidence>
<name>A0A8D8XK67_9HEMI</name>
<evidence type="ECO:0000256" key="1">
    <source>
        <dbReference type="ARBA" id="ARBA00004651"/>
    </source>
</evidence>
<keyword evidence="4" id="KW-0812">Transmembrane</keyword>
<protein>
    <submittedName>
        <fullName evidence="10">Odorant receptor 22c</fullName>
    </submittedName>
</protein>
<evidence type="ECO:0000256" key="8">
    <source>
        <dbReference type="ARBA" id="ARBA00023170"/>
    </source>
</evidence>
<dbReference type="GO" id="GO:0004984">
    <property type="term" value="F:olfactory receptor activity"/>
    <property type="evidence" value="ECO:0007669"/>
    <property type="project" value="InterPro"/>
</dbReference>
<dbReference type="PANTHER" id="PTHR21137">
    <property type="entry name" value="ODORANT RECEPTOR"/>
    <property type="match status" value="1"/>
</dbReference>
<keyword evidence="8 10" id="KW-0675">Receptor</keyword>
<keyword evidence="5" id="KW-0552">Olfaction</keyword>
<comment type="subcellular location">
    <subcellularLocation>
        <location evidence="1">Cell membrane</location>
        <topology evidence="1">Multi-pass membrane protein</topology>
    </subcellularLocation>
</comment>
<organism evidence="10">
    <name type="scientific">Cacopsylla melanoneura</name>
    <dbReference type="NCBI Taxonomy" id="428564"/>
    <lineage>
        <taxon>Eukaryota</taxon>
        <taxon>Metazoa</taxon>
        <taxon>Ecdysozoa</taxon>
        <taxon>Arthropoda</taxon>
        <taxon>Hexapoda</taxon>
        <taxon>Insecta</taxon>
        <taxon>Pterygota</taxon>
        <taxon>Neoptera</taxon>
        <taxon>Paraneoptera</taxon>
        <taxon>Hemiptera</taxon>
        <taxon>Sternorrhyncha</taxon>
        <taxon>Psylloidea</taxon>
        <taxon>Psyllidae</taxon>
        <taxon>Psyllinae</taxon>
        <taxon>Cacopsylla</taxon>
    </lineage>
</organism>
<dbReference type="AlphaFoldDB" id="A0A8D8XK67"/>
<keyword evidence="9" id="KW-0807">Transducer</keyword>
<keyword evidence="7" id="KW-0472">Membrane</keyword>
<dbReference type="Pfam" id="PF02949">
    <property type="entry name" value="7tm_6"/>
    <property type="match status" value="1"/>
</dbReference>
<evidence type="ECO:0000256" key="7">
    <source>
        <dbReference type="ARBA" id="ARBA00023136"/>
    </source>
</evidence>
<dbReference type="InterPro" id="IPR004117">
    <property type="entry name" value="7tm6_olfct_rcpt"/>
</dbReference>
<evidence type="ECO:0000256" key="9">
    <source>
        <dbReference type="ARBA" id="ARBA00023224"/>
    </source>
</evidence>
<keyword evidence="6" id="KW-1133">Transmembrane helix</keyword>
<keyword evidence="3" id="KW-0716">Sensory transduction</keyword>
<sequence length="276" mass="33020">MGIESIETTLHPRRQDINVRASNDNIIKSKKTLPLNQRSKVVRGRNNNKRFNTGTHTLQEYKDNPTRNMLEYDFQCLELKERTDILTSDINKIQVQSFTSQYDEKTRQPNRFVLCEDKHRMFVRHLIQSHQKIIDYETKIVTIFRSTMFRIILVNGLLYVMSLYQITLFTSQASTFSSYKSMFEFLATNIEYFYFCYSSEALDDCYAKLRRNLYDSPWYNCSLATRKDLIVLLRRLQRPNYLKFKFNIMLSNAFFLQVLKRAYSFVNCMRARGKMY</sequence>
<dbReference type="GO" id="GO:0005886">
    <property type="term" value="C:plasma membrane"/>
    <property type="evidence" value="ECO:0007669"/>
    <property type="project" value="UniProtKB-SubCell"/>
</dbReference>
<dbReference type="GO" id="GO:0005549">
    <property type="term" value="F:odorant binding"/>
    <property type="evidence" value="ECO:0007669"/>
    <property type="project" value="InterPro"/>
</dbReference>
<evidence type="ECO:0000256" key="4">
    <source>
        <dbReference type="ARBA" id="ARBA00022692"/>
    </source>
</evidence>
<evidence type="ECO:0000256" key="2">
    <source>
        <dbReference type="ARBA" id="ARBA00022475"/>
    </source>
</evidence>
<dbReference type="GO" id="GO:0007165">
    <property type="term" value="P:signal transduction"/>
    <property type="evidence" value="ECO:0007669"/>
    <property type="project" value="UniProtKB-KW"/>
</dbReference>